<dbReference type="EMBL" id="VSSQ01141675">
    <property type="protein sequence ID" value="MPN62953.1"/>
    <property type="molecule type" value="Genomic_DNA"/>
</dbReference>
<gene>
    <name evidence="1" type="ORF">SDC9_210706</name>
</gene>
<accession>A0A645JUM3</accession>
<name>A0A645JUM3_9ZZZZ</name>
<evidence type="ECO:0000313" key="1">
    <source>
        <dbReference type="EMBL" id="MPN62953.1"/>
    </source>
</evidence>
<comment type="caution">
    <text evidence="1">The sequence shown here is derived from an EMBL/GenBank/DDBJ whole genome shotgun (WGS) entry which is preliminary data.</text>
</comment>
<dbReference type="AlphaFoldDB" id="A0A645JUM3"/>
<reference evidence="1" key="1">
    <citation type="submission" date="2019-08" db="EMBL/GenBank/DDBJ databases">
        <authorList>
            <person name="Kucharzyk K."/>
            <person name="Murdoch R.W."/>
            <person name="Higgins S."/>
            <person name="Loffler F."/>
        </authorList>
    </citation>
    <scope>NUCLEOTIDE SEQUENCE</scope>
</reference>
<organism evidence="1">
    <name type="scientific">bioreactor metagenome</name>
    <dbReference type="NCBI Taxonomy" id="1076179"/>
    <lineage>
        <taxon>unclassified sequences</taxon>
        <taxon>metagenomes</taxon>
        <taxon>ecological metagenomes</taxon>
    </lineage>
</organism>
<protein>
    <submittedName>
        <fullName evidence="1">Uncharacterized protein</fullName>
    </submittedName>
</protein>
<sequence length="120" mass="13267">MAGVQRLQPCQFLCVLVDQVGKTQQHAAAIRRRQPAPVRKGIPGGLYGLVHIGLAGHRHVDDGRVVVRVQRGQRLARLGIDELAVDEQLMANGRLERVVIKRGCSGHDKAPSWHSCQVWL</sequence>
<proteinExistence type="predicted"/>